<dbReference type="AlphaFoldDB" id="W0ESR2"/>
<keyword evidence="3" id="KW-1185">Reference proteome</keyword>
<reference evidence="2 3" key="1">
    <citation type="submission" date="2013-12" db="EMBL/GenBank/DDBJ databases">
        <authorList>
            <consortium name="DOE Joint Genome Institute"/>
            <person name="Eisen J."/>
            <person name="Huntemann M."/>
            <person name="Han J."/>
            <person name="Chen A."/>
            <person name="Kyrpides N."/>
            <person name="Mavromatis K."/>
            <person name="Markowitz V."/>
            <person name="Palaniappan K."/>
            <person name="Ivanova N."/>
            <person name="Schaumberg A."/>
            <person name="Pati A."/>
            <person name="Liolios K."/>
            <person name="Nordberg H.P."/>
            <person name="Cantor M.N."/>
            <person name="Hua S.X."/>
            <person name="Woyke T."/>
        </authorList>
    </citation>
    <scope>NUCLEOTIDE SEQUENCE [LARGE SCALE GENOMIC DNA]</scope>
    <source>
        <strain evidence="3">DSM 18177</strain>
    </source>
</reference>
<dbReference type="Pfam" id="PF13306">
    <property type="entry name" value="LRR_5"/>
    <property type="match status" value="1"/>
</dbReference>
<evidence type="ECO:0000313" key="2">
    <source>
        <dbReference type="EMBL" id="AHF13855.1"/>
    </source>
</evidence>
<evidence type="ECO:0000313" key="3">
    <source>
        <dbReference type="Proteomes" id="UP000018901"/>
    </source>
</evidence>
<organism evidence="2 3">
    <name type="scientific">Barnesiella viscericola DSM 18177</name>
    <dbReference type="NCBI Taxonomy" id="880074"/>
    <lineage>
        <taxon>Bacteria</taxon>
        <taxon>Pseudomonadati</taxon>
        <taxon>Bacteroidota</taxon>
        <taxon>Bacteroidia</taxon>
        <taxon>Bacteroidales</taxon>
        <taxon>Barnesiellaceae</taxon>
        <taxon>Barnesiella</taxon>
    </lineage>
</organism>
<dbReference type="PANTHER" id="PTHR45661">
    <property type="entry name" value="SURFACE ANTIGEN"/>
    <property type="match status" value="1"/>
</dbReference>
<dbReference type="PATRIC" id="fig|880074.11.peg.1762"/>
<feature type="chain" id="PRO_5004787685" description="Secretion system C-terminal sorting domain-containing protein" evidence="1">
    <location>
        <begin position="25"/>
        <end position="453"/>
    </location>
</feature>
<keyword evidence="1" id="KW-0732">Signal</keyword>
<accession>W0ESR2</accession>
<sequence>MKKLNSICITSALCLFLCAGSISAQSLSISHTTAGALESEIVAALDGADPATITQLTISGETLDDTDASYLRKTFATTLESLDLTGVTFADNRLTNKLCQNMKGLKTVSVPTTLTIIGQYAFANCSKLETIAWGTVENIDDYAFQNCSKLQLESLPESLTRVGQSGFSKCTSITIAQLPEQLTGIGTRAFEFCTGVTIQQLPEGTTEIKERAFDRTGITNLTFPESVSNIGNLAFYAEGNPERTFVYRGENAPKLGDRSFGTATAISNTTVKVLKKYADNHSVWTTAGMNLGYLTHNVTLSIQGDGLVELTGDGLVSPDTPIKNGVTIEVYEGESITLSTDKEATVSLNGEPVSPDQESENQYTIAVGTDDIALEITFSISTGIEVSSTPSVTWSINGNILYLSGELSTSAQLFNIMGSLVLSTTEPAIDLSTLPAGIYIVKINSQTFKIVRP</sequence>
<name>W0ESR2_9BACT</name>
<dbReference type="HOGENOM" id="CLU_603648_0_0_10"/>
<dbReference type="PANTHER" id="PTHR45661:SF3">
    <property type="entry name" value="IG-LIKE DOMAIN-CONTAINING PROTEIN"/>
    <property type="match status" value="1"/>
</dbReference>
<dbReference type="OrthoDB" id="1071848at2"/>
<dbReference type="InterPro" id="IPR053139">
    <property type="entry name" value="Surface_bspA-like"/>
</dbReference>
<dbReference type="Gene3D" id="3.80.10.10">
    <property type="entry name" value="Ribonuclease Inhibitor"/>
    <property type="match status" value="2"/>
</dbReference>
<dbReference type="InterPro" id="IPR032675">
    <property type="entry name" value="LRR_dom_sf"/>
</dbReference>
<dbReference type="InterPro" id="IPR026444">
    <property type="entry name" value="Secre_tail"/>
</dbReference>
<dbReference type="EMBL" id="CP007034">
    <property type="protein sequence ID" value="AHF13855.1"/>
    <property type="molecule type" value="Genomic_DNA"/>
</dbReference>
<evidence type="ECO:0000256" key="1">
    <source>
        <dbReference type="SAM" id="SignalP"/>
    </source>
</evidence>
<feature type="signal peptide" evidence="1">
    <location>
        <begin position="1"/>
        <end position="24"/>
    </location>
</feature>
<dbReference type="InterPro" id="IPR026906">
    <property type="entry name" value="LRR_5"/>
</dbReference>
<dbReference type="STRING" id="880074.BARVI_08485"/>
<proteinExistence type="predicted"/>
<dbReference type="NCBIfam" id="TIGR04183">
    <property type="entry name" value="Por_Secre_tail"/>
    <property type="match status" value="1"/>
</dbReference>
<evidence type="ECO:0008006" key="4">
    <source>
        <dbReference type="Google" id="ProtNLM"/>
    </source>
</evidence>
<dbReference type="GeneID" id="90529439"/>
<dbReference type="eggNOG" id="COG5492">
    <property type="taxonomic scope" value="Bacteria"/>
</dbReference>
<dbReference type="SUPFAM" id="SSF52058">
    <property type="entry name" value="L domain-like"/>
    <property type="match status" value="1"/>
</dbReference>
<dbReference type="Proteomes" id="UP000018901">
    <property type="component" value="Chromosome"/>
</dbReference>
<protein>
    <recommendedName>
        <fullName evidence="4">Secretion system C-terminal sorting domain-containing protein</fullName>
    </recommendedName>
</protein>
<gene>
    <name evidence="2" type="ORF">BARVI_08485</name>
</gene>
<dbReference type="RefSeq" id="WP_025278771.1">
    <property type="nucleotide sequence ID" value="NZ_CP007034.1"/>
</dbReference>
<dbReference type="KEGG" id="bvs:BARVI_08485"/>